<evidence type="ECO:0000313" key="1">
    <source>
        <dbReference type="EMBL" id="KAG9062015.1"/>
    </source>
</evidence>
<dbReference type="EMBL" id="JAHRHY010000021">
    <property type="protein sequence ID" value="KAG9062015.1"/>
    <property type="molecule type" value="Genomic_DNA"/>
</dbReference>
<reference evidence="1" key="1">
    <citation type="submission" date="2021-06" db="EMBL/GenBank/DDBJ databases">
        <title>Genome Sequence of Mortierella hyaline Strain SCG-10, a Cold-Adapted, Nitrate-Reducing Fungus Isolated from Soil in Minnesota, USA.</title>
        <authorList>
            <person name="Aldossari N."/>
        </authorList>
    </citation>
    <scope>NUCLEOTIDE SEQUENCE</scope>
    <source>
        <strain evidence="1">SCG-10</strain>
    </source>
</reference>
<proteinExistence type="predicted"/>
<protein>
    <submittedName>
        <fullName evidence="1">Uncharacterized protein</fullName>
    </submittedName>
</protein>
<dbReference type="OrthoDB" id="10364319at2759"/>
<accession>A0A9P7XIP9</accession>
<comment type="caution">
    <text evidence="1">The sequence shown here is derived from an EMBL/GenBank/DDBJ whole genome shotgun (WGS) entry which is preliminary data.</text>
</comment>
<keyword evidence="2" id="KW-1185">Reference proteome</keyword>
<gene>
    <name evidence="1" type="ORF">KI688_006735</name>
</gene>
<evidence type="ECO:0000313" key="2">
    <source>
        <dbReference type="Proteomes" id="UP000707451"/>
    </source>
</evidence>
<name>A0A9P7XIP9_9FUNG</name>
<sequence>MYLMRNGDPPELPKSLPPEGQVYFEEEHKKNKDKEGFDHQRVVIIRSNDIVGSELPSKRQFMLLRAMGFPSETIAAPVK</sequence>
<organism evidence="1 2">
    <name type="scientific">Linnemannia hyalina</name>
    <dbReference type="NCBI Taxonomy" id="64524"/>
    <lineage>
        <taxon>Eukaryota</taxon>
        <taxon>Fungi</taxon>
        <taxon>Fungi incertae sedis</taxon>
        <taxon>Mucoromycota</taxon>
        <taxon>Mortierellomycotina</taxon>
        <taxon>Mortierellomycetes</taxon>
        <taxon>Mortierellales</taxon>
        <taxon>Mortierellaceae</taxon>
        <taxon>Linnemannia</taxon>
    </lineage>
</organism>
<dbReference type="AlphaFoldDB" id="A0A9P7XIP9"/>
<dbReference type="Proteomes" id="UP000707451">
    <property type="component" value="Unassembled WGS sequence"/>
</dbReference>